<organism evidence="2 3">
    <name type="scientific">Clostridium cellulovorans (strain ATCC 35296 / DSM 3052 / OCM 3 / 743B)</name>
    <dbReference type="NCBI Taxonomy" id="573061"/>
    <lineage>
        <taxon>Bacteria</taxon>
        <taxon>Bacillati</taxon>
        <taxon>Bacillota</taxon>
        <taxon>Clostridia</taxon>
        <taxon>Eubacteriales</taxon>
        <taxon>Clostridiaceae</taxon>
        <taxon>Clostridium</taxon>
    </lineage>
</organism>
<dbReference type="EMBL" id="CP002160">
    <property type="protein sequence ID" value="ADL53360.1"/>
    <property type="molecule type" value="Genomic_DNA"/>
</dbReference>
<reference evidence="2 3" key="1">
    <citation type="submission" date="2010-08" db="EMBL/GenBank/DDBJ databases">
        <title>Complete sequence of Clostridium cellulovorans 743B.</title>
        <authorList>
            <consortium name="US DOE Joint Genome Institute"/>
            <person name="Lucas S."/>
            <person name="Copeland A."/>
            <person name="Lapidus A."/>
            <person name="Cheng J.-F."/>
            <person name="Bruce D."/>
            <person name="Goodwin L."/>
            <person name="Pitluck S."/>
            <person name="Chertkov O."/>
            <person name="Detter J.C."/>
            <person name="Han C."/>
            <person name="Tapia R."/>
            <person name="Land M."/>
            <person name="Hauser L."/>
            <person name="Chang Y.-J."/>
            <person name="Jeffries C."/>
            <person name="Kyrpides N."/>
            <person name="Ivanova N."/>
            <person name="Mikhailova N."/>
            <person name="Hemme C.L."/>
            <person name="Woyke T."/>
        </authorList>
    </citation>
    <scope>NUCLEOTIDE SEQUENCE [LARGE SCALE GENOMIC DNA]</scope>
    <source>
        <strain evidence="3">ATCC 35296 / DSM 3052 / OCM 3 / 743B</strain>
    </source>
</reference>
<evidence type="ECO:0000313" key="2">
    <source>
        <dbReference type="EMBL" id="ADL53360.1"/>
    </source>
</evidence>
<dbReference type="KEGG" id="ccb:Clocel_3690"/>
<feature type="transmembrane region" description="Helical" evidence="1">
    <location>
        <begin position="21"/>
        <end position="44"/>
    </location>
</feature>
<dbReference type="RefSeq" id="WP_010073698.1">
    <property type="nucleotide sequence ID" value="NC_014393.1"/>
</dbReference>
<evidence type="ECO:0000256" key="1">
    <source>
        <dbReference type="SAM" id="Phobius"/>
    </source>
</evidence>
<keyword evidence="1" id="KW-0472">Membrane</keyword>
<dbReference type="Proteomes" id="UP000002730">
    <property type="component" value="Chromosome"/>
</dbReference>
<name>D9SX57_CLOC7</name>
<sequence>MNKEEILARVKNEGIDEREQQVLSQSFGFGAIVVVILCFIFSIIKAIEGQSFYEFGIIIFAYLSASNFYQYKKIGEKKYLIVGIFTAITVILSFIGYFLIR</sequence>
<dbReference type="InterPro" id="IPR045620">
    <property type="entry name" value="DUF6442"/>
</dbReference>
<evidence type="ECO:0000313" key="3">
    <source>
        <dbReference type="Proteomes" id="UP000002730"/>
    </source>
</evidence>
<feature type="transmembrane region" description="Helical" evidence="1">
    <location>
        <begin position="50"/>
        <end position="68"/>
    </location>
</feature>
<gene>
    <name evidence="2" type="ordered locus">Clocel_3690</name>
</gene>
<dbReference type="eggNOG" id="ENOG5033I6B">
    <property type="taxonomic scope" value="Bacteria"/>
</dbReference>
<keyword evidence="1" id="KW-1133">Transmembrane helix</keyword>
<dbReference type="OrthoDB" id="1928576at2"/>
<keyword evidence="1" id="KW-0812">Transmembrane</keyword>
<dbReference type="Pfam" id="PF20040">
    <property type="entry name" value="DUF6442"/>
    <property type="match status" value="1"/>
</dbReference>
<proteinExistence type="predicted"/>
<feature type="transmembrane region" description="Helical" evidence="1">
    <location>
        <begin position="80"/>
        <end position="100"/>
    </location>
</feature>
<dbReference type="AlphaFoldDB" id="D9SX57"/>
<dbReference type="HOGENOM" id="CLU_2286575_0_0_9"/>
<evidence type="ECO:0008006" key="4">
    <source>
        <dbReference type="Google" id="ProtNLM"/>
    </source>
</evidence>
<keyword evidence="3" id="KW-1185">Reference proteome</keyword>
<protein>
    <recommendedName>
        <fullName evidence="4">DUF3953 domain-containing protein</fullName>
    </recommendedName>
</protein>
<accession>D9SX57</accession>